<comment type="caution">
    <text evidence="5">The sequence shown here is derived from an EMBL/GenBank/DDBJ whole genome shotgun (WGS) entry which is preliminary data.</text>
</comment>
<feature type="domain" description="GGDEF" evidence="4">
    <location>
        <begin position="242"/>
        <end position="374"/>
    </location>
</feature>
<dbReference type="EC" id="2.7.7.65" evidence="1"/>
<evidence type="ECO:0000259" key="4">
    <source>
        <dbReference type="PROSITE" id="PS50887"/>
    </source>
</evidence>
<dbReference type="PANTHER" id="PTHR45138">
    <property type="entry name" value="REGULATORY COMPONENTS OF SENSORY TRANSDUCTION SYSTEM"/>
    <property type="match status" value="1"/>
</dbReference>
<keyword evidence="3" id="KW-1133">Transmembrane helix</keyword>
<name>A0ABV4ALC2_9GAMM</name>
<dbReference type="InterPro" id="IPR029787">
    <property type="entry name" value="Nucleotide_cyclase"/>
</dbReference>
<dbReference type="InterPro" id="IPR050469">
    <property type="entry name" value="Diguanylate_Cyclase"/>
</dbReference>
<keyword evidence="5" id="KW-0808">Transferase</keyword>
<evidence type="ECO:0000256" key="2">
    <source>
        <dbReference type="ARBA" id="ARBA00034247"/>
    </source>
</evidence>
<dbReference type="PROSITE" id="PS50887">
    <property type="entry name" value="GGDEF"/>
    <property type="match status" value="1"/>
</dbReference>
<evidence type="ECO:0000256" key="1">
    <source>
        <dbReference type="ARBA" id="ARBA00012528"/>
    </source>
</evidence>
<keyword evidence="3" id="KW-0472">Membrane</keyword>
<dbReference type="EMBL" id="JBGCUO010000001">
    <property type="protein sequence ID" value="MEY1662490.1"/>
    <property type="molecule type" value="Genomic_DNA"/>
</dbReference>
<dbReference type="Pfam" id="PF00990">
    <property type="entry name" value="GGDEF"/>
    <property type="match status" value="1"/>
</dbReference>
<dbReference type="CDD" id="cd01949">
    <property type="entry name" value="GGDEF"/>
    <property type="match status" value="1"/>
</dbReference>
<feature type="transmembrane region" description="Helical" evidence="3">
    <location>
        <begin position="58"/>
        <end position="79"/>
    </location>
</feature>
<keyword evidence="3" id="KW-0812">Transmembrane</keyword>
<sequence>MIGDRLMDPSLLQAQRASDRGVLAMRLAITALAIGALHTLFCLLFFQAGYLQLSGRHLLQGVVVFWGGQALLLALFMVYRRLQRPVRWVAFAWYLWILLALLCSAYAMSGFRLSLMLPFFAVMMLASFRHHLGGLTTLASVAVGGYLLVVFALWLRQGYTLDLTLEILQWLLFAATAVSFVVTGLGVSDLRRSLTQKNRDLGDALLQVRDMAIRDELTGLYNRRHIMDVLSQQQALAEAGSYRFALCFVDLDHFKRINDRYGHGVGDAVLRRFGQLARQCLREADYIGRLGGEEFVLVVTQADLAGAARLAERLQQQFRHSLFDDLTPGFGPTLSVGVAGYRPDEALSTTLARADACLYQAKAQGRDCIVTEHQLASAS</sequence>
<dbReference type="Gene3D" id="3.30.70.270">
    <property type="match status" value="1"/>
</dbReference>
<keyword evidence="6" id="KW-1185">Reference proteome</keyword>
<comment type="catalytic activity">
    <reaction evidence="2">
        <text>2 GTP = 3',3'-c-di-GMP + 2 diphosphate</text>
        <dbReference type="Rhea" id="RHEA:24898"/>
        <dbReference type="ChEBI" id="CHEBI:33019"/>
        <dbReference type="ChEBI" id="CHEBI:37565"/>
        <dbReference type="ChEBI" id="CHEBI:58805"/>
        <dbReference type="EC" id="2.7.7.65"/>
    </reaction>
</comment>
<dbReference type="SUPFAM" id="SSF55073">
    <property type="entry name" value="Nucleotide cyclase"/>
    <property type="match status" value="1"/>
</dbReference>
<dbReference type="PANTHER" id="PTHR45138:SF9">
    <property type="entry name" value="DIGUANYLATE CYCLASE DGCM-RELATED"/>
    <property type="match status" value="1"/>
</dbReference>
<gene>
    <name evidence="5" type="ORF">AB5I84_10060</name>
</gene>
<dbReference type="InterPro" id="IPR043128">
    <property type="entry name" value="Rev_trsase/Diguanyl_cyclase"/>
</dbReference>
<feature type="transmembrane region" description="Helical" evidence="3">
    <location>
        <begin position="21"/>
        <end position="46"/>
    </location>
</feature>
<evidence type="ECO:0000313" key="6">
    <source>
        <dbReference type="Proteomes" id="UP001562065"/>
    </source>
</evidence>
<feature type="transmembrane region" description="Helical" evidence="3">
    <location>
        <begin position="86"/>
        <end position="107"/>
    </location>
</feature>
<dbReference type="InterPro" id="IPR000160">
    <property type="entry name" value="GGDEF_dom"/>
</dbReference>
<dbReference type="RefSeq" id="WP_369455724.1">
    <property type="nucleotide sequence ID" value="NZ_JBGCUO010000001.1"/>
</dbReference>
<dbReference type="SMART" id="SM00267">
    <property type="entry name" value="GGDEF"/>
    <property type="match status" value="1"/>
</dbReference>
<evidence type="ECO:0000256" key="3">
    <source>
        <dbReference type="SAM" id="Phobius"/>
    </source>
</evidence>
<dbReference type="GO" id="GO:0052621">
    <property type="term" value="F:diguanylate cyclase activity"/>
    <property type="evidence" value="ECO:0007669"/>
    <property type="project" value="UniProtKB-EC"/>
</dbReference>
<feature type="transmembrane region" description="Helical" evidence="3">
    <location>
        <begin position="167"/>
        <end position="187"/>
    </location>
</feature>
<accession>A0ABV4ALC2</accession>
<proteinExistence type="predicted"/>
<dbReference type="NCBIfam" id="TIGR00254">
    <property type="entry name" value="GGDEF"/>
    <property type="match status" value="1"/>
</dbReference>
<reference evidence="5 6" key="1">
    <citation type="submission" date="2024-07" db="EMBL/GenBank/DDBJ databases">
        <authorList>
            <person name="Ren Q."/>
        </authorList>
    </citation>
    <scope>NUCLEOTIDE SEQUENCE [LARGE SCALE GENOMIC DNA]</scope>
    <source>
        <strain evidence="5 6">REN37</strain>
    </source>
</reference>
<dbReference type="Proteomes" id="UP001562065">
    <property type="component" value="Unassembled WGS sequence"/>
</dbReference>
<keyword evidence="5" id="KW-0548">Nucleotidyltransferase</keyword>
<evidence type="ECO:0000313" key="5">
    <source>
        <dbReference type="EMBL" id="MEY1662490.1"/>
    </source>
</evidence>
<organism evidence="5 6">
    <name type="scientific">Isoalcanivorax beigongshangi</name>
    <dbReference type="NCBI Taxonomy" id="3238810"/>
    <lineage>
        <taxon>Bacteria</taxon>
        <taxon>Pseudomonadati</taxon>
        <taxon>Pseudomonadota</taxon>
        <taxon>Gammaproteobacteria</taxon>
        <taxon>Oceanospirillales</taxon>
        <taxon>Alcanivoracaceae</taxon>
        <taxon>Isoalcanivorax</taxon>
    </lineage>
</organism>
<feature type="transmembrane region" description="Helical" evidence="3">
    <location>
        <begin position="135"/>
        <end position="155"/>
    </location>
</feature>
<protein>
    <recommendedName>
        <fullName evidence="1">diguanylate cyclase</fullName>
        <ecNumber evidence="1">2.7.7.65</ecNumber>
    </recommendedName>
</protein>